<sequence length="432" mass="48132">MSKTSRRSFIKKNILSGLFLSSAVPLLQADNALKSERSVPTLKPYTSDYNSIDWDNIREQFLFAKDYHYLNTGSLGPSPRIVLDTVCEAMEKLETSVSHGRHQIDKTHEKAAKFLNVTADEIAFTRNATEGLNIAARSLRLKKGDEIIISTHEHVGGASPWMALAKDFGAIVKLIDLDIHGENNLQIIKDNITNKTKVVAFSHITCTTGMKLPAKAIVDLCRSKNIYSCIDGAQSLGMFLIDLRDINPDFYASSGHKWLFGPKGTGILFINKNIIDTISPVFAGAYTDSKFDLNTLTMDYRHSAQREEYGTRNTPITLGIGSAIDFINAIGIENVARRGRELVARFRKGITNTPEIEVLTPENETYSASMITIRIKGKDNLKLNPVLNKEKKLRMRGIYENNINGIRISFAIFNSFEEVDLLVNSLKDVAAN</sequence>
<evidence type="ECO:0000259" key="3">
    <source>
        <dbReference type="Pfam" id="PF00266"/>
    </source>
</evidence>
<feature type="domain" description="Aminotransferase class V" evidence="3">
    <location>
        <begin position="99"/>
        <end position="422"/>
    </location>
</feature>
<dbReference type="RefSeq" id="WP_347924760.1">
    <property type="nucleotide sequence ID" value="NZ_CP157199.1"/>
</dbReference>
<gene>
    <name evidence="4" type="ORF">ABGB03_03135</name>
</gene>
<dbReference type="InterPro" id="IPR000192">
    <property type="entry name" value="Aminotrans_V_dom"/>
</dbReference>
<dbReference type="InterPro" id="IPR015424">
    <property type="entry name" value="PyrdxlP-dep_Trfase"/>
</dbReference>
<dbReference type="Gene3D" id="3.90.1150.10">
    <property type="entry name" value="Aspartate Aminotransferase, domain 1"/>
    <property type="match status" value="1"/>
</dbReference>
<keyword evidence="4" id="KW-0808">Transferase</keyword>
<dbReference type="EMBL" id="CP157199">
    <property type="protein sequence ID" value="XBG61902.1"/>
    <property type="molecule type" value="Genomic_DNA"/>
</dbReference>
<dbReference type="PANTHER" id="PTHR43586">
    <property type="entry name" value="CYSTEINE DESULFURASE"/>
    <property type="match status" value="1"/>
</dbReference>
<dbReference type="SUPFAM" id="SSF53383">
    <property type="entry name" value="PLP-dependent transferases"/>
    <property type="match status" value="1"/>
</dbReference>
<dbReference type="Gene3D" id="3.40.640.10">
    <property type="entry name" value="Type I PLP-dependent aspartate aminotransferase-like (Major domain)"/>
    <property type="match status" value="1"/>
</dbReference>
<feature type="chain" id="PRO_5043694555" evidence="2">
    <location>
        <begin position="30"/>
        <end position="432"/>
    </location>
</feature>
<keyword evidence="4" id="KW-0032">Aminotransferase</keyword>
<evidence type="ECO:0000256" key="1">
    <source>
        <dbReference type="ARBA" id="ARBA00022898"/>
    </source>
</evidence>
<accession>A0AAU7BUR2</accession>
<dbReference type="GO" id="GO:0008483">
    <property type="term" value="F:transaminase activity"/>
    <property type="evidence" value="ECO:0007669"/>
    <property type="project" value="UniProtKB-KW"/>
</dbReference>
<feature type="signal peptide" evidence="2">
    <location>
        <begin position="1"/>
        <end position="29"/>
    </location>
</feature>
<dbReference type="AlphaFoldDB" id="A0AAU7BUR2"/>
<proteinExistence type="predicted"/>
<keyword evidence="1" id="KW-0663">Pyridoxal phosphate</keyword>
<evidence type="ECO:0000256" key="2">
    <source>
        <dbReference type="SAM" id="SignalP"/>
    </source>
</evidence>
<evidence type="ECO:0000313" key="4">
    <source>
        <dbReference type="EMBL" id="XBG61902.1"/>
    </source>
</evidence>
<keyword evidence="2" id="KW-0732">Signal</keyword>
<dbReference type="PANTHER" id="PTHR43586:SF15">
    <property type="entry name" value="BLR3095 PROTEIN"/>
    <property type="match status" value="1"/>
</dbReference>
<protein>
    <submittedName>
        <fullName evidence="4">Aminotransferase class V-fold PLP-dependent enzyme</fullName>
    </submittedName>
</protein>
<dbReference type="Pfam" id="PF00266">
    <property type="entry name" value="Aminotran_5"/>
    <property type="match status" value="1"/>
</dbReference>
<reference evidence="4" key="1">
    <citation type="submission" date="2024-05" db="EMBL/GenBank/DDBJ databases">
        <title>Pontimicrobium maritimus sp. nov., isolated form sea water.</title>
        <authorList>
            <person name="Muhammad N."/>
            <person name="Vuong T.Q."/>
            <person name="Han H.L."/>
            <person name="Kim S.-G."/>
        </authorList>
    </citation>
    <scope>NUCLEOTIDE SEQUENCE</scope>
    <source>
        <strain evidence="4">SW4</strain>
    </source>
</reference>
<dbReference type="InterPro" id="IPR015422">
    <property type="entry name" value="PyrdxlP-dep_Trfase_small"/>
</dbReference>
<dbReference type="InterPro" id="IPR015421">
    <property type="entry name" value="PyrdxlP-dep_Trfase_major"/>
</dbReference>
<name>A0AAU7BUR2_9FLAO</name>
<organism evidence="4">
    <name type="scientific">Pontimicrobium sp. SW4</name>
    <dbReference type="NCBI Taxonomy" id="3153519"/>
    <lineage>
        <taxon>Bacteria</taxon>
        <taxon>Pseudomonadati</taxon>
        <taxon>Bacteroidota</taxon>
        <taxon>Flavobacteriia</taxon>
        <taxon>Flavobacteriales</taxon>
        <taxon>Flavobacteriaceae</taxon>
        <taxon>Pontimicrobium</taxon>
    </lineage>
</organism>